<dbReference type="SUPFAM" id="SSF158682">
    <property type="entry name" value="TerB-like"/>
    <property type="match status" value="1"/>
</dbReference>
<name>A0A7Z9BYB4_9CYAN</name>
<accession>A0A7Z9BYB4</accession>
<dbReference type="RefSeq" id="WP_083623960.1">
    <property type="nucleotide sequence ID" value="NZ_LR734877.1"/>
</dbReference>
<dbReference type="InterPro" id="IPR029024">
    <property type="entry name" value="TerB-like"/>
</dbReference>
<evidence type="ECO:0008006" key="3">
    <source>
        <dbReference type="Google" id="ProtNLM"/>
    </source>
</evidence>
<dbReference type="EMBL" id="CZCU02000149">
    <property type="protein sequence ID" value="VXD21598.1"/>
    <property type="molecule type" value="Genomic_DNA"/>
</dbReference>
<gene>
    <name evidence="1" type="ORF">PL8927_720100</name>
</gene>
<reference evidence="1" key="1">
    <citation type="submission" date="2019-10" db="EMBL/GenBank/DDBJ databases">
        <authorList>
            <consortium name="Genoscope - CEA"/>
            <person name="William W."/>
        </authorList>
    </citation>
    <scope>NUCLEOTIDE SEQUENCE [LARGE SCALE GENOMIC DNA]</scope>
    <source>
        <strain evidence="1">BBR_PRJEB10992</strain>
    </source>
</reference>
<comment type="caution">
    <text evidence="1">The sequence shown here is derived from an EMBL/GenBank/DDBJ whole genome shotgun (WGS) entry which is preliminary data.</text>
</comment>
<protein>
    <recommendedName>
        <fullName evidence="3">Co-chaperone DjlA N-terminal domain-containing protein</fullName>
    </recommendedName>
</protein>
<proteinExistence type="predicted"/>
<sequence>MGLFDRVRLSKGSKNEVALGPAEAFAGIALIVIGSDGHIADSEVELLIPLLRRMHLFRSYPSEVLQRMFDKLVGILRRQGIDVLMQAAIQALPHDLYDTVFAVATDLILADGEVTEEEENLLSSLCEALEISDEIAQEIIRVMLIKNKG</sequence>
<dbReference type="CDD" id="cd07176">
    <property type="entry name" value="terB"/>
    <property type="match status" value="1"/>
</dbReference>
<dbReference type="OrthoDB" id="530988at2"/>
<evidence type="ECO:0000313" key="2">
    <source>
        <dbReference type="Proteomes" id="UP000184550"/>
    </source>
</evidence>
<organism evidence="1 2">
    <name type="scientific">Planktothrix serta PCC 8927</name>
    <dbReference type="NCBI Taxonomy" id="671068"/>
    <lineage>
        <taxon>Bacteria</taxon>
        <taxon>Bacillati</taxon>
        <taxon>Cyanobacteriota</taxon>
        <taxon>Cyanophyceae</taxon>
        <taxon>Oscillatoriophycideae</taxon>
        <taxon>Oscillatoriales</taxon>
        <taxon>Microcoleaceae</taxon>
        <taxon>Planktothrix</taxon>
    </lineage>
</organism>
<keyword evidence="2" id="KW-1185">Reference proteome</keyword>
<evidence type="ECO:0000313" key="1">
    <source>
        <dbReference type="EMBL" id="VXD21598.1"/>
    </source>
</evidence>
<dbReference type="AlphaFoldDB" id="A0A7Z9BYB4"/>
<dbReference type="Gene3D" id="1.10.3680.10">
    <property type="entry name" value="TerB-like"/>
    <property type="match status" value="1"/>
</dbReference>
<dbReference type="Proteomes" id="UP000184550">
    <property type="component" value="Unassembled WGS sequence"/>
</dbReference>